<reference evidence="2" key="1">
    <citation type="submission" date="2021-01" db="EMBL/GenBank/DDBJ databases">
        <title>Modified the classification status of verrucomicrobia.</title>
        <authorList>
            <person name="Feng X."/>
        </authorList>
    </citation>
    <scope>NUCLEOTIDE SEQUENCE</scope>
    <source>
        <strain evidence="2">KCTC 12986</strain>
    </source>
</reference>
<keyword evidence="3" id="KW-1185">Reference proteome</keyword>
<comment type="caution">
    <text evidence="2">The sequence shown here is derived from an EMBL/GenBank/DDBJ whole genome shotgun (WGS) entry which is preliminary data.</text>
</comment>
<keyword evidence="1" id="KW-0812">Transmembrane</keyword>
<evidence type="ECO:0000313" key="3">
    <source>
        <dbReference type="Proteomes" id="UP000604083"/>
    </source>
</evidence>
<dbReference type="AlphaFoldDB" id="A0A934RM20"/>
<feature type="transmembrane region" description="Helical" evidence="1">
    <location>
        <begin position="209"/>
        <end position="229"/>
    </location>
</feature>
<dbReference type="RefSeq" id="WP_200390750.1">
    <property type="nucleotide sequence ID" value="NZ_JAENIO010000007.1"/>
</dbReference>
<keyword evidence="1" id="KW-1133">Transmembrane helix</keyword>
<feature type="transmembrane region" description="Helical" evidence="1">
    <location>
        <begin position="185"/>
        <end position="203"/>
    </location>
</feature>
<sequence>MIVFFWLVLLVGIASVAWVLGIKARGSFYHWVRPFRTEPCQVVGRTFPAGTPDEEMSSFLVDANAFVRSKEQRSTVVLREWDHAAKTIFVGLVLQKVTDLGEHEGYEVRALPSSSVLRASGSARTSDITPTESLQRFLEKCGQTVDMTRPMRLSGQSFHLYQWPLNEELPPASPLQKMMEKTFQLRDILIFPILLTIVALGLIGTQQLILFPIGIGLIILLSGAGKFVFLHQMKDESEEYHLQNY</sequence>
<feature type="transmembrane region" description="Helical" evidence="1">
    <location>
        <begin position="6"/>
        <end position="24"/>
    </location>
</feature>
<keyword evidence="1" id="KW-0472">Membrane</keyword>
<name>A0A934RM20_9BACT</name>
<dbReference type="EMBL" id="JAENIO010000007">
    <property type="protein sequence ID" value="MBK1833318.1"/>
    <property type="molecule type" value="Genomic_DNA"/>
</dbReference>
<gene>
    <name evidence="2" type="ORF">JIN78_04525</name>
</gene>
<accession>A0A934RM20</accession>
<evidence type="ECO:0000313" key="2">
    <source>
        <dbReference type="EMBL" id="MBK1833318.1"/>
    </source>
</evidence>
<dbReference type="Proteomes" id="UP000604083">
    <property type="component" value="Unassembled WGS sequence"/>
</dbReference>
<organism evidence="2 3">
    <name type="scientific">Roseibacillus ishigakijimensis</name>
    <dbReference type="NCBI Taxonomy" id="454146"/>
    <lineage>
        <taxon>Bacteria</taxon>
        <taxon>Pseudomonadati</taxon>
        <taxon>Verrucomicrobiota</taxon>
        <taxon>Verrucomicrobiia</taxon>
        <taxon>Verrucomicrobiales</taxon>
        <taxon>Verrucomicrobiaceae</taxon>
        <taxon>Roseibacillus</taxon>
    </lineage>
</organism>
<proteinExistence type="predicted"/>
<evidence type="ECO:0000256" key="1">
    <source>
        <dbReference type="SAM" id="Phobius"/>
    </source>
</evidence>
<protein>
    <submittedName>
        <fullName evidence="2">Uncharacterized protein</fullName>
    </submittedName>
</protein>